<evidence type="ECO:0000256" key="1">
    <source>
        <dbReference type="SAM" id="MobiDB-lite"/>
    </source>
</evidence>
<name>A0A7S3VC12_9STRA</name>
<feature type="compositionally biased region" description="Polar residues" evidence="1">
    <location>
        <begin position="628"/>
        <end position="640"/>
    </location>
</feature>
<feature type="region of interest" description="Disordered" evidence="1">
    <location>
        <begin position="472"/>
        <end position="668"/>
    </location>
</feature>
<feature type="compositionally biased region" description="Low complexity" evidence="1">
    <location>
        <begin position="570"/>
        <end position="584"/>
    </location>
</feature>
<dbReference type="EMBL" id="HBIO01019873">
    <property type="protein sequence ID" value="CAE0470431.1"/>
    <property type="molecule type" value="Transcribed_RNA"/>
</dbReference>
<organism evidence="2">
    <name type="scientific">Chaetoceros debilis</name>
    <dbReference type="NCBI Taxonomy" id="122233"/>
    <lineage>
        <taxon>Eukaryota</taxon>
        <taxon>Sar</taxon>
        <taxon>Stramenopiles</taxon>
        <taxon>Ochrophyta</taxon>
        <taxon>Bacillariophyta</taxon>
        <taxon>Coscinodiscophyceae</taxon>
        <taxon>Chaetocerotophycidae</taxon>
        <taxon>Chaetocerotales</taxon>
        <taxon>Chaetocerotaceae</taxon>
        <taxon>Chaetoceros</taxon>
    </lineage>
</organism>
<feature type="compositionally biased region" description="Low complexity" evidence="1">
    <location>
        <begin position="606"/>
        <end position="618"/>
    </location>
</feature>
<feature type="compositionally biased region" description="Polar residues" evidence="1">
    <location>
        <begin position="325"/>
        <end position="338"/>
    </location>
</feature>
<proteinExistence type="predicted"/>
<sequence length="1051" mass="117188">MEPDQPHYPGIGIGRYDDPRVPGASGPGEDDNQHQHSHPQQQQAAYSAGTRRDRDMYTMDSSQIQSQLSPNKRRHTSVASTGAEPLLGVHGEPIPYQPAGVSAYFGSTSVSDVQVQEKSLSQQRHQQHHNQIQTSTSSSYLPIQRENYPLAPVGVGVAFSPLQLLHPSQHPPGMSNADVLTCQNVELFQKSDRTFEHDTSAGDIGIRCIHCARTDVNNHNVNSIFIPSSMEMIDSGLRMMSKNHFLKCVMLPESVREEFHTHDMHRRLNGRDRDSDESGRRRRQDMNYRKALSDYCIDMCHRVNIINRHPLQTGIIIGTAISSLRTSPPHNIAHSHSYTSRENDRTQIQMGLDQHQDHSRPTWSPAASTHHLDSFQQPRRTSGGTNLLNAPQSPSRNSNSYRQQRNSPSSFDSACNPATDSHGGHFPFIQTAENVWECQYCSNLPIGHRAERHAWYSSSSPDRGFMETHLQNCQGARSNSKSSTNSVNIPYPPQQSQSQSNSRSSYNSSNQYMPQSSSSSSSRTNNNPYGNQGPQQSWNQYNNSKVSNRHSMNNMNMPNEQSQWRQQQYSNSMSSSGGANNNLNDAWNIPSSQHQRDHSSFLHQQHSPFAGPSSSSSSRHSHHNPLSQQNYSSFSDNMHNQYGAIHPAANMGLPTGPGTSSTHHQIPPFNASAKEDFEAAMTLLKDAEKTFSKSSSDGDGPESETLVEESDKYLITDYFYHVMRQLRICRFKEGDRTTRGGKRDNIAIGYGGLECVHCSNTTNARKFFWSNVDRLSNSFSEIPGHVLKCKACPTSTKDALLELKKCHPAQMTERPRGSQKTFLRRVWRRLHEENEKEQQGGQQQLGELLPIDSIVSLGSESPNRPGIKQVAQTVEEGAKALVAGAGDPDFGIRVLLAIDEDKRFGLANLDCLVRQNIELFRASEIQVKAFNTEKEKGESISVGQVGIQCIHCSSSDQHDTYHSYPPSLDDLFTAVRAFKSKHLLSCPCFPRAQKDKFESLKESSSSSFGSIVRTYYLDSAQALGLRNDKSGGIKATGKSKPIKSGQSANRR</sequence>
<protein>
    <submittedName>
        <fullName evidence="2">Uncharacterized protein</fullName>
    </submittedName>
</protein>
<feature type="compositionally biased region" description="Polar residues" evidence="1">
    <location>
        <begin position="374"/>
        <end position="418"/>
    </location>
</feature>
<dbReference type="AlphaFoldDB" id="A0A7S3VC12"/>
<feature type="region of interest" description="Disordered" evidence="1">
    <location>
        <begin position="1"/>
        <end position="52"/>
    </location>
</feature>
<accession>A0A7S3VC12</accession>
<feature type="compositionally biased region" description="Polar residues" evidence="1">
    <location>
        <begin position="472"/>
        <end position="488"/>
    </location>
</feature>
<feature type="compositionally biased region" description="Polar residues" evidence="1">
    <location>
        <begin position="537"/>
        <end position="569"/>
    </location>
</feature>
<feature type="compositionally biased region" description="Basic and acidic residues" evidence="1">
    <location>
        <begin position="269"/>
        <end position="285"/>
    </location>
</feature>
<feature type="compositionally biased region" description="Low complexity" evidence="1">
    <location>
        <begin position="494"/>
        <end position="536"/>
    </location>
</feature>
<feature type="region of interest" description="Disordered" evidence="1">
    <location>
        <begin position="325"/>
        <end position="344"/>
    </location>
</feature>
<gene>
    <name evidence="2" type="ORF">CDEB00056_LOCUS15284</name>
</gene>
<evidence type="ECO:0000313" key="2">
    <source>
        <dbReference type="EMBL" id="CAE0470431.1"/>
    </source>
</evidence>
<feature type="region of interest" description="Disordered" evidence="1">
    <location>
        <begin position="1027"/>
        <end position="1051"/>
    </location>
</feature>
<reference evidence="2" key="1">
    <citation type="submission" date="2021-01" db="EMBL/GenBank/DDBJ databases">
        <authorList>
            <person name="Corre E."/>
            <person name="Pelletier E."/>
            <person name="Niang G."/>
            <person name="Scheremetjew M."/>
            <person name="Finn R."/>
            <person name="Kale V."/>
            <person name="Holt S."/>
            <person name="Cochrane G."/>
            <person name="Meng A."/>
            <person name="Brown T."/>
            <person name="Cohen L."/>
        </authorList>
    </citation>
    <scope>NUCLEOTIDE SEQUENCE</scope>
    <source>
        <strain evidence="2">MM31A-1</strain>
    </source>
</reference>
<feature type="region of interest" description="Disordered" evidence="1">
    <location>
        <begin position="262"/>
        <end position="285"/>
    </location>
</feature>
<feature type="region of interest" description="Disordered" evidence="1">
    <location>
        <begin position="351"/>
        <end position="418"/>
    </location>
</feature>